<dbReference type="SUPFAM" id="SSF55729">
    <property type="entry name" value="Acyl-CoA N-acyltransferases (Nat)"/>
    <property type="match status" value="1"/>
</dbReference>
<protein>
    <submittedName>
        <fullName evidence="2">GNAT family N-acetyltransferase</fullName>
    </submittedName>
</protein>
<proteinExistence type="predicted"/>
<sequence length="90" mass="10336">MSNLDNTNYDVDLSDGVITFKNINTTLGFVRYNETAEVEYIFVNPMFRRQGLAKKLLSIVEEKTKIKPTPQDPISPLGEKLFKINKQEIN</sequence>
<organism evidence="2 3">
    <name type="scientific">Candidatus Pelagibacter giovannonii</name>
    <dbReference type="NCBI Taxonomy" id="2563896"/>
    <lineage>
        <taxon>Bacteria</taxon>
        <taxon>Pseudomonadati</taxon>
        <taxon>Pseudomonadota</taxon>
        <taxon>Alphaproteobacteria</taxon>
        <taxon>Candidatus Pelagibacterales</taxon>
        <taxon>Candidatus Pelagibacteraceae</taxon>
        <taxon>Candidatus Pelagibacter</taxon>
    </lineage>
</organism>
<dbReference type="InterPro" id="IPR016181">
    <property type="entry name" value="Acyl_CoA_acyltransferase"/>
</dbReference>
<dbReference type="CDD" id="cd04301">
    <property type="entry name" value="NAT_SF"/>
    <property type="match status" value="1"/>
</dbReference>
<evidence type="ECO:0000313" key="2">
    <source>
        <dbReference type="EMBL" id="QIZ20310.1"/>
    </source>
</evidence>
<accession>A0A6H1Q1C7</accession>
<feature type="domain" description="N-acetyltransferase" evidence="1">
    <location>
        <begin position="24"/>
        <end position="65"/>
    </location>
</feature>
<dbReference type="RefSeq" id="WP_168606207.1">
    <property type="nucleotide sequence ID" value="NZ_CP038852.1"/>
</dbReference>
<gene>
    <name evidence="2" type="ORF">E5R92_00690</name>
</gene>
<evidence type="ECO:0000259" key="1">
    <source>
        <dbReference type="Pfam" id="PF13673"/>
    </source>
</evidence>
<evidence type="ECO:0000313" key="3">
    <source>
        <dbReference type="Proteomes" id="UP000501094"/>
    </source>
</evidence>
<dbReference type="Pfam" id="PF13673">
    <property type="entry name" value="Acetyltransf_10"/>
    <property type="match status" value="1"/>
</dbReference>
<dbReference type="KEGG" id="peg:E5R92_00690"/>
<dbReference type="AlphaFoldDB" id="A0A6H1Q1C7"/>
<dbReference type="Gene3D" id="3.40.630.30">
    <property type="match status" value="1"/>
</dbReference>
<keyword evidence="3" id="KW-1185">Reference proteome</keyword>
<dbReference type="GO" id="GO:0016747">
    <property type="term" value="F:acyltransferase activity, transferring groups other than amino-acyl groups"/>
    <property type="evidence" value="ECO:0007669"/>
    <property type="project" value="InterPro"/>
</dbReference>
<keyword evidence="2" id="KW-0808">Transferase</keyword>
<name>A0A6H1Q1C7_9PROT</name>
<dbReference type="EMBL" id="CP038852">
    <property type="protein sequence ID" value="QIZ20310.1"/>
    <property type="molecule type" value="Genomic_DNA"/>
</dbReference>
<reference evidence="2 3" key="1">
    <citation type="journal article" date="2020" name="Nat. Microbiol.">
        <title>Lysogenic host-virus interactions in SAR11 marine bacteria.</title>
        <authorList>
            <person name="Morris R.M."/>
            <person name="Cain K.R."/>
            <person name="Hvorecny K.L."/>
            <person name="Kollman J.M."/>
        </authorList>
    </citation>
    <scope>NUCLEOTIDE SEQUENCE [LARGE SCALE GENOMIC DNA]</scope>
    <source>
        <strain evidence="2 3">NP1</strain>
    </source>
</reference>
<dbReference type="Proteomes" id="UP000501094">
    <property type="component" value="Chromosome"/>
</dbReference>
<dbReference type="InterPro" id="IPR000182">
    <property type="entry name" value="GNAT_dom"/>
</dbReference>